<dbReference type="OMA" id="TNFWKSQ"/>
<dbReference type="AlphaFoldDB" id="A0A8S1PY08"/>
<accession>A0A8S1PY08</accession>
<reference evidence="2" key="1">
    <citation type="submission" date="2021-01" db="EMBL/GenBank/DDBJ databases">
        <authorList>
            <consortium name="Genoscope - CEA"/>
            <person name="William W."/>
        </authorList>
    </citation>
    <scope>NUCLEOTIDE SEQUENCE</scope>
</reference>
<feature type="region of interest" description="Disordered" evidence="1">
    <location>
        <begin position="93"/>
        <end position="124"/>
    </location>
</feature>
<evidence type="ECO:0000313" key="3">
    <source>
        <dbReference type="Proteomes" id="UP000688137"/>
    </source>
</evidence>
<comment type="caution">
    <text evidence="2">The sequence shown here is derived from an EMBL/GenBank/DDBJ whole genome shotgun (WGS) entry which is preliminary data.</text>
</comment>
<feature type="compositionally biased region" description="Basic residues" evidence="1">
    <location>
        <begin position="108"/>
        <end position="123"/>
    </location>
</feature>
<organism evidence="2 3">
    <name type="scientific">Paramecium primaurelia</name>
    <dbReference type="NCBI Taxonomy" id="5886"/>
    <lineage>
        <taxon>Eukaryota</taxon>
        <taxon>Sar</taxon>
        <taxon>Alveolata</taxon>
        <taxon>Ciliophora</taxon>
        <taxon>Intramacronucleata</taxon>
        <taxon>Oligohymenophorea</taxon>
        <taxon>Peniculida</taxon>
        <taxon>Parameciidae</taxon>
        <taxon>Paramecium</taxon>
    </lineage>
</organism>
<keyword evidence="3" id="KW-1185">Reference proteome</keyword>
<evidence type="ECO:0000313" key="2">
    <source>
        <dbReference type="EMBL" id="CAD8108014.1"/>
    </source>
</evidence>
<gene>
    <name evidence="2" type="ORF">PPRIM_AZ9-3.1.T1350130</name>
</gene>
<dbReference type="EMBL" id="CAJJDM010000138">
    <property type="protein sequence ID" value="CAD8108014.1"/>
    <property type="molecule type" value="Genomic_DNA"/>
</dbReference>
<sequence length="236" mass="27634">MSRNGLEQICNQATNFWKSQLLPSKKQVEDVSTNFGSNILVEYSIFEVSAKKTEEFLFPQPPIQSQINEKCEEELLITQKQNSSQIEIDENFEEEGNELNCSESQNRKKEKKKSRTRSNKSTKQRFTISQEALIMEQTRKGTNLKDIVQQIPGATVNQIKNHLMKKLKIYSKNNDFQGQDIADLIERISKLQQDENIDNTTKIEELREHIQIIENHLDQTKKLILQKYMILFQQQQ</sequence>
<name>A0A8S1PY08_PARPR</name>
<evidence type="ECO:0000256" key="1">
    <source>
        <dbReference type="SAM" id="MobiDB-lite"/>
    </source>
</evidence>
<protein>
    <recommendedName>
        <fullName evidence="4">HTH myb-type domain-containing protein</fullName>
    </recommendedName>
</protein>
<proteinExistence type="predicted"/>
<dbReference type="Proteomes" id="UP000688137">
    <property type="component" value="Unassembled WGS sequence"/>
</dbReference>
<evidence type="ECO:0008006" key="4">
    <source>
        <dbReference type="Google" id="ProtNLM"/>
    </source>
</evidence>